<dbReference type="Proteomes" id="UP000198802">
    <property type="component" value="Unassembled WGS sequence"/>
</dbReference>
<evidence type="ECO:0000313" key="6">
    <source>
        <dbReference type="EMBL" id="CUU55512.1"/>
    </source>
</evidence>
<sequence>MSATPTVSGSDAPRARKDAVRNRAILLETADRLIAIRGLDVTFHQLAAAAGMGVGTVYRHFADKEALLGALIEQRFDTARDIMLAAEQVSDPIEALRAAIVRTCEYHFSDRALWQAMMSAAKRNQELARERLLPVITRIVARARASGRLRDDFTATDFPMIFLLTGNLGYPVDIRPDLWRRYVESIIDGFMLQDSDRVGTAAPAAPTEDEVERILSRIE</sequence>
<evidence type="ECO:0000313" key="7">
    <source>
        <dbReference type="Proteomes" id="UP000198802"/>
    </source>
</evidence>
<keyword evidence="3" id="KW-0804">Transcription</keyword>
<dbReference type="GO" id="GO:0003700">
    <property type="term" value="F:DNA-binding transcription factor activity"/>
    <property type="evidence" value="ECO:0007669"/>
    <property type="project" value="TreeGrafter"/>
</dbReference>
<gene>
    <name evidence="6" type="ORF">Ga0074812_105163</name>
</gene>
<evidence type="ECO:0000256" key="4">
    <source>
        <dbReference type="PROSITE-ProRule" id="PRU00335"/>
    </source>
</evidence>
<dbReference type="PROSITE" id="PS50977">
    <property type="entry name" value="HTH_TETR_2"/>
    <property type="match status" value="1"/>
</dbReference>
<dbReference type="PANTHER" id="PTHR30055:SF234">
    <property type="entry name" value="HTH-TYPE TRANSCRIPTIONAL REGULATOR BETI"/>
    <property type="match status" value="1"/>
</dbReference>
<dbReference type="Gene3D" id="1.10.357.10">
    <property type="entry name" value="Tetracycline Repressor, domain 2"/>
    <property type="match status" value="1"/>
</dbReference>
<keyword evidence="2 4" id="KW-0238">DNA-binding</keyword>
<reference evidence="7" key="1">
    <citation type="submission" date="2015-11" db="EMBL/GenBank/DDBJ databases">
        <authorList>
            <person name="Varghese N."/>
        </authorList>
    </citation>
    <scope>NUCLEOTIDE SEQUENCE [LARGE SCALE GENOMIC DNA]</scope>
    <source>
        <strain evidence="7">DSM 45899</strain>
    </source>
</reference>
<dbReference type="AlphaFoldDB" id="A0A0S4QKX5"/>
<feature type="DNA-binding region" description="H-T-H motif" evidence="4">
    <location>
        <begin position="42"/>
        <end position="61"/>
    </location>
</feature>
<dbReference type="RefSeq" id="WP_091274127.1">
    <property type="nucleotide sequence ID" value="NZ_FAOZ01000005.1"/>
</dbReference>
<organism evidence="6 7">
    <name type="scientific">Parafrankia irregularis</name>
    <dbReference type="NCBI Taxonomy" id="795642"/>
    <lineage>
        <taxon>Bacteria</taxon>
        <taxon>Bacillati</taxon>
        <taxon>Actinomycetota</taxon>
        <taxon>Actinomycetes</taxon>
        <taxon>Frankiales</taxon>
        <taxon>Frankiaceae</taxon>
        <taxon>Parafrankia</taxon>
    </lineage>
</organism>
<dbReference type="InterPro" id="IPR001647">
    <property type="entry name" value="HTH_TetR"/>
</dbReference>
<evidence type="ECO:0000256" key="3">
    <source>
        <dbReference type="ARBA" id="ARBA00023163"/>
    </source>
</evidence>
<dbReference type="InterPro" id="IPR036271">
    <property type="entry name" value="Tet_transcr_reg_TetR-rel_C_sf"/>
</dbReference>
<accession>A0A0S4QKX5</accession>
<keyword evidence="1" id="KW-0805">Transcription regulation</keyword>
<dbReference type="GO" id="GO:0000976">
    <property type="term" value="F:transcription cis-regulatory region binding"/>
    <property type="evidence" value="ECO:0007669"/>
    <property type="project" value="TreeGrafter"/>
</dbReference>
<protein>
    <submittedName>
        <fullName evidence="6">DNA-binding transcriptional regulator, AcrR family</fullName>
    </submittedName>
</protein>
<dbReference type="PANTHER" id="PTHR30055">
    <property type="entry name" value="HTH-TYPE TRANSCRIPTIONAL REGULATOR RUTR"/>
    <property type="match status" value="1"/>
</dbReference>
<dbReference type="PRINTS" id="PR00455">
    <property type="entry name" value="HTHTETR"/>
</dbReference>
<proteinExistence type="predicted"/>
<dbReference type="SUPFAM" id="SSF48498">
    <property type="entry name" value="Tetracyclin repressor-like, C-terminal domain"/>
    <property type="match status" value="1"/>
</dbReference>
<name>A0A0S4QKX5_9ACTN</name>
<evidence type="ECO:0000256" key="1">
    <source>
        <dbReference type="ARBA" id="ARBA00023015"/>
    </source>
</evidence>
<keyword evidence="7" id="KW-1185">Reference proteome</keyword>
<dbReference type="EMBL" id="FAOZ01000005">
    <property type="protein sequence ID" value="CUU55512.1"/>
    <property type="molecule type" value="Genomic_DNA"/>
</dbReference>
<evidence type="ECO:0000259" key="5">
    <source>
        <dbReference type="PROSITE" id="PS50977"/>
    </source>
</evidence>
<dbReference type="InterPro" id="IPR050109">
    <property type="entry name" value="HTH-type_TetR-like_transc_reg"/>
</dbReference>
<dbReference type="SUPFAM" id="SSF46689">
    <property type="entry name" value="Homeodomain-like"/>
    <property type="match status" value="1"/>
</dbReference>
<dbReference type="Pfam" id="PF00440">
    <property type="entry name" value="TetR_N"/>
    <property type="match status" value="1"/>
</dbReference>
<evidence type="ECO:0000256" key="2">
    <source>
        <dbReference type="ARBA" id="ARBA00023125"/>
    </source>
</evidence>
<feature type="domain" description="HTH tetR-type" evidence="5">
    <location>
        <begin position="20"/>
        <end position="79"/>
    </location>
</feature>
<dbReference type="InterPro" id="IPR009057">
    <property type="entry name" value="Homeodomain-like_sf"/>
</dbReference>